<sequence>MVQSAVLGFPRIGPNRELKKATEGYWNGKVTVDELQKVAKDIRASNWKLQKAAGVDIIPSNDFSFYDQVLDLSLLFNVIPDRYSKYQLPSLDTYFAMGRGLQRKATETEKTVDVTALEMVKWFDSNYHYVRPTFSHSTTFKLNGQKPVDEFLEAKELGIQTRPVLLGPVSFLYLGKSDKDSLDLNPLSLLDKLLPLYAEILSTLSAAGATDVQLDEPILVLDLPQEVLAAIKKAYSFFGQQTKLPKITLASYFGTVLPNLDTIKGLPVDSLHFDFVRAPEQFEEVISAVGPNQKLSVGIVDGRNIWKNNFAKSSQFVNKAISIFGADRVIVSTSSSLLHTPVDLANEKSLDTELKNYFSFATQKLDEVVTIAKHVSGEDVSAALKSNADAIAARQTSTIINDAKVQDRVASIDSKMSTRAAPFAERLAEQEPIFNLPLFPTTTIGSFPQTKDIRINRNKFNKGTISAEEYEAFINSEIERVIRFQEEIDLDVLVHGEPERNDMVQYFGEQLKGYAFTTNGWVQSYGSRYVRPPIIVGDLSRPKAMSVKESVYAQSITKKHVKGMLTGPITCLRWSFPRDDVDQKTQAYQLALALRDEVNDLEAAGIKIIQVDEPAIREGLPLRAGAERSDYQVWAAEAFRIATSGVTNKTQIHSHFCYSDLDPNHIKALDADVVSIEFSKKDDAGYIAEFRDYPNHIGLGLFDIHSPRVPSKEEFITKIETILKTYPAQKFWVNPDCGLKTRGWEETRQSLTNMVAAAKYFREQYRK</sequence>
<dbReference type="PANTHER" id="PTHR30519">
    <property type="entry name" value="5-METHYLTETRAHYDROPTEROYLTRIGLUTAMATE--HOMOCYSTEINE METHYLTRANSFERASE"/>
    <property type="match status" value="1"/>
</dbReference>
<dbReference type="GeneID" id="13886718"/>
<protein>
    <recommendedName>
        <fullName evidence="4">5-methyltetrahydropteroyltriglutamate--homocysteine S-methyltransferase</fullName>
        <ecNumber evidence="4">2.1.1.14</ecNumber>
    </recommendedName>
    <alternativeName>
        <fullName evidence="12">Cobalamin-independent methionine synthase</fullName>
    </alternativeName>
    <alternativeName>
        <fullName evidence="11">Methionine synthase, vitamin-B12 independent isozyme</fullName>
    </alternativeName>
</protein>
<dbReference type="CDD" id="cd03311">
    <property type="entry name" value="CIMS_C_terminal_like"/>
    <property type="match status" value="1"/>
</dbReference>
<feature type="binding site" evidence="14">
    <location>
        <position position="657"/>
    </location>
    <ligand>
        <name>Zn(2+)</name>
        <dbReference type="ChEBI" id="CHEBI:29105"/>
        <label>1</label>
        <note>catalytic</note>
    </ligand>
</feature>
<dbReference type="GO" id="GO:0003871">
    <property type="term" value="F:5-methyltetrahydropteroyltriglutamate-homocysteine S-methyltransferase activity"/>
    <property type="evidence" value="ECO:0007669"/>
    <property type="project" value="UniProtKB-EC"/>
</dbReference>
<gene>
    <name evidence="18" type="primary">KAFR0K01750</name>
    <name evidence="18" type="ORF">KAFR_0K01750</name>
</gene>
<evidence type="ECO:0000256" key="7">
    <source>
        <dbReference type="ARBA" id="ARBA00022679"/>
    </source>
</evidence>
<feature type="domain" description="Cobalamin-independent methionine synthase MetE N-terminal" evidence="17">
    <location>
        <begin position="4"/>
        <end position="320"/>
    </location>
</feature>
<evidence type="ECO:0000256" key="3">
    <source>
        <dbReference type="ARBA" id="ARBA00009553"/>
    </source>
</evidence>
<dbReference type="Pfam" id="PF01717">
    <property type="entry name" value="Meth_synt_2"/>
    <property type="match status" value="1"/>
</dbReference>
<dbReference type="GO" id="GO:0019280">
    <property type="term" value="P:L-methionine biosynthetic process from L-homoserine via O-acetyl-L-homoserine"/>
    <property type="evidence" value="ECO:0007669"/>
    <property type="project" value="EnsemblFungi"/>
</dbReference>
<dbReference type="InterPro" id="IPR038071">
    <property type="entry name" value="UROD/MetE-like_sf"/>
</dbReference>
<dbReference type="HOGENOM" id="CLU_013175_0_0_1"/>
<keyword evidence="5" id="KW-0489">Methyltransferase</keyword>
<evidence type="ECO:0000256" key="10">
    <source>
        <dbReference type="ARBA" id="ARBA00023167"/>
    </source>
</evidence>
<keyword evidence="9 14" id="KW-0862">Zinc</keyword>
<evidence type="ECO:0000313" key="19">
    <source>
        <dbReference type="Proteomes" id="UP000005220"/>
    </source>
</evidence>
<accession>H2B1M9</accession>
<evidence type="ECO:0000256" key="12">
    <source>
        <dbReference type="ARBA" id="ARBA00031314"/>
    </source>
</evidence>
<keyword evidence="8 14" id="KW-0479">Metal-binding</keyword>
<keyword evidence="19" id="KW-1185">Reference proteome</keyword>
<evidence type="ECO:0000256" key="13">
    <source>
        <dbReference type="PIRSR" id="PIRSR000382-1"/>
    </source>
</evidence>
<dbReference type="EC" id="2.1.1.14" evidence="4"/>
<dbReference type="PIRSF" id="PIRSF000382">
    <property type="entry name" value="MeTrfase_B12_ind"/>
    <property type="match status" value="1"/>
</dbReference>
<comment type="pathway">
    <text evidence="2">Amino-acid biosynthesis; L-methionine biosynthesis via de novo pathway; L-methionine from L-homocysteine (MetE route): step 1/1.</text>
</comment>
<feature type="binding site" evidence="13">
    <location>
        <position position="126"/>
    </location>
    <ligand>
        <name>5-methyltetrahydropteroyltri-L-glutamate</name>
        <dbReference type="ChEBI" id="CHEBI:58207"/>
    </ligand>
</feature>
<feature type="binding site" evidence="14">
    <location>
        <position position="737"/>
    </location>
    <ligand>
        <name>Zn(2+)</name>
        <dbReference type="ChEBI" id="CHEBI:29105"/>
        <label>1</label>
        <note>catalytic</note>
    </ligand>
</feature>
<dbReference type="RefSeq" id="XP_003959664.1">
    <property type="nucleotide sequence ID" value="XM_003959615.1"/>
</dbReference>
<dbReference type="GO" id="GO:0008270">
    <property type="term" value="F:zinc ion binding"/>
    <property type="evidence" value="ECO:0007669"/>
    <property type="project" value="InterPro"/>
</dbReference>
<dbReference type="InParanoid" id="H2B1M9"/>
<feature type="binding site" evidence="14">
    <location>
        <position position="677"/>
    </location>
    <ligand>
        <name>Zn(2+)</name>
        <dbReference type="ChEBI" id="CHEBI:29105"/>
        <label>1</label>
        <note>catalytic</note>
    </ligand>
</feature>
<evidence type="ECO:0000256" key="6">
    <source>
        <dbReference type="ARBA" id="ARBA00022605"/>
    </source>
</evidence>
<evidence type="ECO:0000256" key="9">
    <source>
        <dbReference type="ARBA" id="ARBA00022833"/>
    </source>
</evidence>
<comment type="similarity">
    <text evidence="3">Belongs to the vitamin-B12 independent methionine synthase family.</text>
</comment>
<dbReference type="HAMAP" id="MF_00172">
    <property type="entry name" value="Meth_synth"/>
    <property type="match status" value="1"/>
</dbReference>
<name>H2B1M9_KAZAF</name>
<keyword evidence="10" id="KW-0486">Methionine biosynthesis</keyword>
<feature type="binding site" evidence="13">
    <location>
        <position position="612"/>
    </location>
    <ligand>
        <name>L-methionine</name>
        <dbReference type="ChEBI" id="CHEBI:57844"/>
    </ligand>
</feature>
<evidence type="ECO:0000256" key="8">
    <source>
        <dbReference type="ARBA" id="ARBA00022723"/>
    </source>
</evidence>
<evidence type="ECO:0000259" key="17">
    <source>
        <dbReference type="Pfam" id="PF08267"/>
    </source>
</evidence>
<dbReference type="GO" id="GO:0032259">
    <property type="term" value="P:methylation"/>
    <property type="evidence" value="ECO:0007669"/>
    <property type="project" value="UniProtKB-KW"/>
</dbReference>
<feature type="binding site" evidence="13">
    <location>
        <begin position="444"/>
        <end position="446"/>
    </location>
    <ligand>
        <name>L-methionine</name>
        <dbReference type="ChEBI" id="CHEBI:57844"/>
    </ligand>
</feature>
<evidence type="ECO:0000256" key="11">
    <source>
        <dbReference type="ARBA" id="ARBA00030765"/>
    </source>
</evidence>
<dbReference type="AlphaFoldDB" id="H2B1M9"/>
<dbReference type="EMBL" id="HE650831">
    <property type="protein sequence ID" value="CCF60529.1"/>
    <property type="molecule type" value="Genomic_DNA"/>
</dbReference>
<dbReference type="FunFam" id="3.20.20.210:FF:000003">
    <property type="entry name" value="5-methyltetrahydropteroyltriglutamate--homocysteine methyltransferase"/>
    <property type="match status" value="1"/>
</dbReference>
<dbReference type="KEGG" id="kaf:KAFR_0K01750"/>
<dbReference type="Proteomes" id="UP000005220">
    <property type="component" value="Chromosome 11"/>
</dbReference>
<evidence type="ECO:0000256" key="15">
    <source>
        <dbReference type="PIRSR" id="PIRSR000382-3"/>
    </source>
</evidence>
<evidence type="ECO:0000256" key="4">
    <source>
        <dbReference type="ARBA" id="ARBA00012034"/>
    </source>
</evidence>
<evidence type="ECO:0000256" key="14">
    <source>
        <dbReference type="PIRSR" id="PIRSR000382-2"/>
    </source>
</evidence>
<comment type="cofactor">
    <cofactor evidence="14">
        <name>Zn(2+)</name>
        <dbReference type="ChEBI" id="CHEBI:29105"/>
    </cofactor>
    <text evidence="14">Binds 2 Zn(2+) ions per subunit.</text>
</comment>
<feature type="binding site" evidence="13">
    <location>
        <position position="19"/>
    </location>
    <ligand>
        <name>5-methyltetrahydropteroyltri-L-glutamate</name>
        <dbReference type="ChEBI" id="CHEBI:58207"/>
    </ligand>
</feature>
<feature type="active site" description="Proton donor" evidence="15">
    <location>
        <position position="705"/>
    </location>
</feature>
<evidence type="ECO:0000256" key="2">
    <source>
        <dbReference type="ARBA" id="ARBA00004681"/>
    </source>
</evidence>
<keyword evidence="7" id="KW-0808">Transferase</keyword>
<feature type="domain" description="Cobalamin-independent methionine synthase MetE C-terminal/archaeal" evidence="16">
    <location>
        <begin position="439"/>
        <end position="759"/>
    </location>
</feature>
<dbReference type="Pfam" id="PF08267">
    <property type="entry name" value="Meth_synt_1"/>
    <property type="match status" value="1"/>
</dbReference>
<organism evidence="18 19">
    <name type="scientific">Kazachstania africana (strain ATCC 22294 / BCRC 22015 / CBS 2517 / CECT 1963 / NBRC 1671 / NRRL Y-8276)</name>
    <name type="common">Yeast</name>
    <name type="synonym">Kluyveromyces africanus</name>
    <dbReference type="NCBI Taxonomy" id="1071382"/>
    <lineage>
        <taxon>Eukaryota</taxon>
        <taxon>Fungi</taxon>
        <taxon>Dikarya</taxon>
        <taxon>Ascomycota</taxon>
        <taxon>Saccharomycotina</taxon>
        <taxon>Saccharomycetes</taxon>
        <taxon>Saccharomycetales</taxon>
        <taxon>Saccharomycetaceae</taxon>
        <taxon>Kazachstania</taxon>
    </lineage>
</organism>
<evidence type="ECO:0000256" key="5">
    <source>
        <dbReference type="ARBA" id="ARBA00022603"/>
    </source>
</evidence>
<evidence type="ECO:0000256" key="1">
    <source>
        <dbReference type="ARBA" id="ARBA00002777"/>
    </source>
</evidence>
<keyword evidence="6" id="KW-0028">Amino-acid biosynthesis</keyword>
<dbReference type="InterPro" id="IPR006276">
    <property type="entry name" value="Cobalamin-indep_Met_synthase"/>
</dbReference>
<dbReference type="FunCoup" id="H2B1M9">
    <property type="interactions" value="666"/>
</dbReference>
<proteinExistence type="inferred from homology"/>
<feature type="binding site" evidence="13">
    <location>
        <position position="574"/>
    </location>
    <ligand>
        <name>5-methyltetrahydropteroyltri-L-glutamate</name>
        <dbReference type="ChEBI" id="CHEBI:58207"/>
    </ligand>
</feature>
<comment type="function">
    <text evidence="1">Catalyzes the transfer of a methyl group from 5-methyltetrahydrofolate to homocysteine resulting in methionine formation.</text>
</comment>
<dbReference type="NCBIfam" id="NF003556">
    <property type="entry name" value="PRK05222.1"/>
    <property type="match status" value="1"/>
</dbReference>
<feature type="binding site" evidence="14">
    <location>
        <position position="655"/>
    </location>
    <ligand>
        <name>Zn(2+)</name>
        <dbReference type="ChEBI" id="CHEBI:29105"/>
        <label>1</label>
        <note>catalytic</note>
    </ligand>
</feature>
<dbReference type="CDD" id="cd03312">
    <property type="entry name" value="CIMS_N_terminal_like"/>
    <property type="match status" value="1"/>
</dbReference>
<feature type="binding site" evidence="13">
    <location>
        <position position="497"/>
    </location>
    <ligand>
        <name>L-methionine</name>
        <dbReference type="ChEBI" id="CHEBI:57844"/>
    </ligand>
</feature>
<dbReference type="STRING" id="1071382.H2B1M9"/>
<dbReference type="OrthoDB" id="1053771at2759"/>
<dbReference type="InterPro" id="IPR002629">
    <property type="entry name" value="Met_Synth_C/arc"/>
</dbReference>
<evidence type="ECO:0000313" key="18">
    <source>
        <dbReference type="EMBL" id="CCF60529.1"/>
    </source>
</evidence>
<reference evidence="18 19" key="1">
    <citation type="journal article" date="2011" name="Proc. Natl. Acad. Sci. U.S.A.">
        <title>Evolutionary erosion of yeast sex chromosomes by mating-type switching accidents.</title>
        <authorList>
            <person name="Gordon J.L."/>
            <person name="Armisen D."/>
            <person name="Proux-Wera E."/>
            <person name="Oheigeartaigh S.S."/>
            <person name="Byrne K.P."/>
            <person name="Wolfe K.H."/>
        </authorList>
    </citation>
    <scope>NUCLEOTIDE SEQUENCE [LARGE SCALE GENOMIC DNA]</scope>
    <source>
        <strain evidence="19">ATCC 22294 / BCRC 22015 / CBS 2517 / CECT 1963 / NBRC 1671 / NRRL Y-8276</strain>
    </source>
</reference>
<feature type="binding site" evidence="13">
    <location>
        <position position="612"/>
    </location>
    <ligand>
        <name>L-homocysteine</name>
        <dbReference type="ChEBI" id="CHEBI:58199"/>
    </ligand>
</feature>
<dbReference type="NCBIfam" id="TIGR01371">
    <property type="entry name" value="met_syn_B12ind"/>
    <property type="match status" value="1"/>
</dbReference>
<evidence type="ECO:0000259" key="16">
    <source>
        <dbReference type="Pfam" id="PF01717"/>
    </source>
</evidence>
<dbReference type="SUPFAM" id="SSF51726">
    <property type="entry name" value="UROD/MetE-like"/>
    <property type="match status" value="2"/>
</dbReference>
<dbReference type="UniPathway" id="UPA00051">
    <property type="reaction ID" value="UER00082"/>
</dbReference>
<dbReference type="eggNOG" id="KOG2263">
    <property type="taxonomic scope" value="Eukaryota"/>
</dbReference>
<feature type="binding site" evidence="13">
    <location>
        <begin position="444"/>
        <end position="446"/>
    </location>
    <ligand>
        <name>L-homocysteine</name>
        <dbReference type="ChEBI" id="CHEBI:58199"/>
    </ligand>
</feature>
<dbReference type="Gene3D" id="3.20.20.210">
    <property type="match status" value="2"/>
</dbReference>
<dbReference type="InterPro" id="IPR013215">
    <property type="entry name" value="Cbl-indep_Met_Synth_N"/>
</dbReference>